<evidence type="ECO:0000313" key="3">
    <source>
        <dbReference type="Proteomes" id="UP000614469"/>
    </source>
</evidence>
<organism evidence="2 3">
    <name type="scientific">Candidatus Desulfolinea nitratireducens</name>
    <dbReference type="NCBI Taxonomy" id="2841698"/>
    <lineage>
        <taxon>Bacteria</taxon>
        <taxon>Bacillati</taxon>
        <taxon>Chloroflexota</taxon>
        <taxon>Anaerolineae</taxon>
        <taxon>Anaerolineales</taxon>
        <taxon>Anaerolineales incertae sedis</taxon>
        <taxon>Candidatus Desulfolinea</taxon>
    </lineage>
</organism>
<gene>
    <name evidence="2" type="ORF">H8E29_08285</name>
</gene>
<dbReference type="InterPro" id="IPR015946">
    <property type="entry name" value="KH_dom-like_a/b"/>
</dbReference>
<proteinExistence type="predicted"/>
<dbReference type="EMBL" id="JACNJN010000097">
    <property type="protein sequence ID" value="MBC8335247.1"/>
    <property type="molecule type" value="Genomic_DNA"/>
</dbReference>
<evidence type="ECO:0000313" key="2">
    <source>
        <dbReference type="EMBL" id="MBC8335247.1"/>
    </source>
</evidence>
<sequence length="140" mass="14556">MKRKASAVWQGGLRGGKGTMSSDSGVLSKTQYSFSTRFEDGIGTNPEELIAAAHAGCYSMALSAELEKADLTPESVSTNATLTFEKTDAGFTITVSHLDVVAKVLGVDAAKFAEIANAAKLGCPISRALNAEITLDAKLA</sequence>
<dbReference type="Pfam" id="PF02566">
    <property type="entry name" value="OsmC"/>
    <property type="match status" value="1"/>
</dbReference>
<dbReference type="Gene3D" id="3.30.300.20">
    <property type="match status" value="1"/>
</dbReference>
<dbReference type="GO" id="GO:0004601">
    <property type="term" value="F:peroxidase activity"/>
    <property type="evidence" value="ECO:0007669"/>
    <property type="project" value="InterPro"/>
</dbReference>
<dbReference type="InterPro" id="IPR052707">
    <property type="entry name" value="OsmC_Ohr_Peroxiredoxin"/>
</dbReference>
<dbReference type="AlphaFoldDB" id="A0A8J6TJ84"/>
<dbReference type="InterPro" id="IPR019904">
    <property type="entry name" value="Peroxiredoxin_OsmC"/>
</dbReference>
<dbReference type="InterPro" id="IPR036102">
    <property type="entry name" value="OsmC/Ohrsf"/>
</dbReference>
<dbReference type="Proteomes" id="UP000614469">
    <property type="component" value="Unassembled WGS sequence"/>
</dbReference>
<dbReference type="PANTHER" id="PTHR42830:SF1">
    <property type="entry name" value="OSMOTICALLY INDUCIBLE FAMILY PROTEIN"/>
    <property type="match status" value="1"/>
</dbReference>
<comment type="caution">
    <text evidence="2">The sequence shown here is derived from an EMBL/GenBank/DDBJ whole genome shotgun (WGS) entry which is preliminary data.</text>
</comment>
<evidence type="ECO:0000256" key="1">
    <source>
        <dbReference type="SAM" id="MobiDB-lite"/>
    </source>
</evidence>
<accession>A0A8J6TJ84</accession>
<name>A0A8J6TJ84_9CHLR</name>
<dbReference type="NCBIfam" id="TIGR03562">
    <property type="entry name" value="osmo_induc_OsmC"/>
    <property type="match status" value="1"/>
</dbReference>
<reference evidence="2 3" key="1">
    <citation type="submission" date="2020-08" db="EMBL/GenBank/DDBJ databases">
        <title>Bridging the membrane lipid divide: bacteria of the FCB group superphylum have the potential to synthesize archaeal ether lipids.</title>
        <authorList>
            <person name="Villanueva L."/>
            <person name="Von Meijenfeldt F.A.B."/>
            <person name="Westbye A.B."/>
            <person name="Yadav S."/>
            <person name="Hopmans E.C."/>
            <person name="Dutilh B.E."/>
            <person name="Sinninghe Damste J.S."/>
        </authorList>
    </citation>
    <scope>NUCLEOTIDE SEQUENCE [LARGE SCALE GENOMIC DNA]</scope>
    <source>
        <strain evidence="2">NIOZ-UU36</strain>
    </source>
</reference>
<dbReference type="SUPFAM" id="SSF82784">
    <property type="entry name" value="OsmC-like"/>
    <property type="match status" value="1"/>
</dbReference>
<dbReference type="PANTHER" id="PTHR42830">
    <property type="entry name" value="OSMOTICALLY INDUCIBLE FAMILY PROTEIN"/>
    <property type="match status" value="1"/>
</dbReference>
<protein>
    <submittedName>
        <fullName evidence="2">OsmC family protein</fullName>
    </submittedName>
</protein>
<dbReference type="GO" id="GO:0006979">
    <property type="term" value="P:response to oxidative stress"/>
    <property type="evidence" value="ECO:0007669"/>
    <property type="project" value="InterPro"/>
</dbReference>
<feature type="region of interest" description="Disordered" evidence="1">
    <location>
        <begin position="1"/>
        <end position="24"/>
    </location>
</feature>
<dbReference type="InterPro" id="IPR003718">
    <property type="entry name" value="OsmC/Ohr_fam"/>
</dbReference>